<protein>
    <submittedName>
        <fullName evidence="6">Alkanesulfonate monooxygenase</fullName>
    </submittedName>
</protein>
<evidence type="ECO:0000313" key="6">
    <source>
        <dbReference type="EMBL" id="TCL02896.1"/>
    </source>
</evidence>
<dbReference type="InterPro" id="IPR036661">
    <property type="entry name" value="Luciferase-like_sf"/>
</dbReference>
<dbReference type="SUPFAM" id="SSF51679">
    <property type="entry name" value="Bacterial luciferase-like"/>
    <property type="match status" value="1"/>
</dbReference>
<gene>
    <name evidence="6" type="ORF">EZJ58_0935</name>
</gene>
<dbReference type="OrthoDB" id="9814695at2"/>
<dbReference type="InterPro" id="IPR050172">
    <property type="entry name" value="SsuD_RutA_monooxygenase"/>
</dbReference>
<evidence type="ECO:0000256" key="2">
    <source>
        <dbReference type="ARBA" id="ARBA00022643"/>
    </source>
</evidence>
<accession>A0A4R1NE50</accession>
<dbReference type="GO" id="GO:0008726">
    <property type="term" value="F:alkanesulfonate monooxygenase activity"/>
    <property type="evidence" value="ECO:0007669"/>
    <property type="project" value="TreeGrafter"/>
</dbReference>
<evidence type="ECO:0000259" key="5">
    <source>
        <dbReference type="Pfam" id="PF00296"/>
    </source>
</evidence>
<evidence type="ECO:0000256" key="1">
    <source>
        <dbReference type="ARBA" id="ARBA00022630"/>
    </source>
</evidence>
<name>A0A4R1NE50_9GAMM</name>
<evidence type="ECO:0000256" key="3">
    <source>
        <dbReference type="ARBA" id="ARBA00023002"/>
    </source>
</evidence>
<dbReference type="Proteomes" id="UP000294555">
    <property type="component" value="Unassembled WGS sequence"/>
</dbReference>
<dbReference type="Pfam" id="PF00296">
    <property type="entry name" value="Bac_luciferase"/>
    <property type="match status" value="1"/>
</dbReference>
<proteinExistence type="predicted"/>
<dbReference type="InterPro" id="IPR011251">
    <property type="entry name" value="Luciferase-like_dom"/>
</dbReference>
<keyword evidence="2" id="KW-0288">FMN</keyword>
<dbReference type="RefSeq" id="WP_132921806.1">
    <property type="nucleotide sequence ID" value="NZ_SJOI01000001.1"/>
</dbReference>
<feature type="domain" description="Luciferase-like" evidence="5">
    <location>
        <begin position="38"/>
        <end position="355"/>
    </location>
</feature>
<reference evidence="6 7" key="1">
    <citation type="submission" date="2019-02" db="EMBL/GenBank/DDBJ databases">
        <title>Investigation of anaerobic lignin degradation for improved lignocellulosic biofuels.</title>
        <authorList>
            <person name="Deangelis K."/>
        </authorList>
    </citation>
    <scope>NUCLEOTIDE SEQUENCE [LARGE SCALE GENOMIC DNA]</scope>
    <source>
        <strain evidence="6 7">159R</strain>
    </source>
</reference>
<keyword evidence="4 6" id="KW-0503">Monooxygenase</keyword>
<keyword evidence="1" id="KW-0285">Flavoprotein</keyword>
<organism evidence="6 7">
    <name type="scientific">Sodalis ligni</name>
    <dbReference type="NCBI Taxonomy" id="2697027"/>
    <lineage>
        <taxon>Bacteria</taxon>
        <taxon>Pseudomonadati</taxon>
        <taxon>Pseudomonadota</taxon>
        <taxon>Gammaproteobacteria</taxon>
        <taxon>Enterobacterales</taxon>
        <taxon>Bruguierivoracaceae</taxon>
        <taxon>Sodalis</taxon>
    </lineage>
</organism>
<dbReference type="EMBL" id="SJOI01000001">
    <property type="protein sequence ID" value="TCL02896.1"/>
    <property type="molecule type" value="Genomic_DNA"/>
</dbReference>
<dbReference type="Gene3D" id="3.20.20.30">
    <property type="entry name" value="Luciferase-like domain"/>
    <property type="match status" value="1"/>
</dbReference>
<sequence>MGERKTAEFFWRIPTQGDGRSVSSSSWNRGDWQPAAPGVIAPGAPDGRPDGYGYIDYMAQVAKACELAGFDGVLVPTAFVSEEPLMIAAALARETRTLRFITAFQPAFITPAYAAKMGATLQRISHDRLEWNIITGGSAPAQRAYGDSLPHDDRYARTLEWLDVAAGYWRGAPFNHKGALYDIHDGGLAAPLVYTRKPGIYFSGSSDAALSVAAKHADHYLMWLEPLADMQAVMLRLNRMAECHGRRPGYGLRVDIFARETEAQAWDEARRLWETVEVNQSRQAKSMTSSGGEDSVGARRQAAIRENASGRFEDHCIGPNLWSGLGLFRPGPTIGIFGSYDQVADRLLEYIEAGFGTFILAANPHLEEALRFGEHVLPRVRGRLSALA</sequence>
<keyword evidence="7" id="KW-1185">Reference proteome</keyword>
<dbReference type="GO" id="GO:0046306">
    <property type="term" value="P:alkanesulfonate catabolic process"/>
    <property type="evidence" value="ECO:0007669"/>
    <property type="project" value="TreeGrafter"/>
</dbReference>
<dbReference type="CDD" id="cd01094">
    <property type="entry name" value="Alkanesulfonate_monoxygenase"/>
    <property type="match status" value="1"/>
</dbReference>
<comment type="caution">
    <text evidence="6">The sequence shown here is derived from an EMBL/GenBank/DDBJ whole genome shotgun (WGS) entry which is preliminary data.</text>
</comment>
<dbReference type="AlphaFoldDB" id="A0A4R1NE50"/>
<evidence type="ECO:0000313" key="7">
    <source>
        <dbReference type="Proteomes" id="UP000294555"/>
    </source>
</evidence>
<keyword evidence="3" id="KW-0560">Oxidoreductase</keyword>
<dbReference type="PANTHER" id="PTHR42847:SF4">
    <property type="entry name" value="ALKANESULFONATE MONOOXYGENASE-RELATED"/>
    <property type="match status" value="1"/>
</dbReference>
<evidence type="ECO:0000256" key="4">
    <source>
        <dbReference type="ARBA" id="ARBA00023033"/>
    </source>
</evidence>
<dbReference type="PANTHER" id="PTHR42847">
    <property type="entry name" value="ALKANESULFONATE MONOOXYGENASE"/>
    <property type="match status" value="1"/>
</dbReference>